<feature type="region of interest" description="Disordered" evidence="1">
    <location>
        <begin position="412"/>
        <end position="434"/>
    </location>
</feature>
<accession>A0ABX0GQS1</accession>
<dbReference type="Proteomes" id="UP000800981">
    <property type="component" value="Unassembled WGS sequence"/>
</dbReference>
<dbReference type="Gene3D" id="3.40.190.10">
    <property type="entry name" value="Periplasmic binding protein-like II"/>
    <property type="match status" value="1"/>
</dbReference>
<evidence type="ECO:0000256" key="1">
    <source>
        <dbReference type="SAM" id="MobiDB-lite"/>
    </source>
</evidence>
<feature type="compositionally biased region" description="Basic and acidic residues" evidence="1">
    <location>
        <begin position="424"/>
        <end position="434"/>
    </location>
</feature>
<keyword evidence="3" id="KW-1185">Reference proteome</keyword>
<evidence type="ECO:0000313" key="2">
    <source>
        <dbReference type="EMBL" id="NHC12219.1"/>
    </source>
</evidence>
<dbReference type="InterPro" id="IPR006059">
    <property type="entry name" value="SBP"/>
</dbReference>
<reference evidence="2 3" key="1">
    <citation type="submission" date="2020-03" db="EMBL/GenBank/DDBJ databases">
        <title>Two novel Motilibacter sp.</title>
        <authorList>
            <person name="Liu S."/>
        </authorList>
    </citation>
    <scope>NUCLEOTIDE SEQUENCE [LARGE SCALE GENOMIC DNA]</scope>
    <source>
        <strain evidence="2 3">E257</strain>
    </source>
</reference>
<sequence>MGLGVGAAAGALIAGCGGGKSAGEAAGGAGGGAQPAATFSGTYDGPDVTLSYWNGFTGGDGPFMKQLVKDFMAEHQNIKIAENTVQWAEYYQRMPAAVTAGKGPDVGAMHLDQLATNAARKVIVPVDDVANAIGLTEEDFTPEVWQAGIYQDARYGIPLDVHSLAMYSLPAPMQKAGISEMPTDGESFTAALDELKASGTANPFWMPTRWPAHLMFLSLLWQNGGEPYSEDGTKATFDSEEGVAALQWMVDVINKGYSPKNVAQDSQYVAFKNGEVPITWDGIWQINDLKSAGVENTLSPVPKIGEMDHVWANSHNFYITRQTTGDDNKLQAAKVFIDWISRKSAEWAGAGMIPARKSVRETAQVQDSPQGPIAAKIDTLKFLPPVPGLGDVQAQTLEIAVANATLLKESPADALKSQASRASKLMEENKKKFG</sequence>
<organism evidence="2 3">
    <name type="scientific">Motilibacter deserti</name>
    <dbReference type="NCBI Taxonomy" id="2714956"/>
    <lineage>
        <taxon>Bacteria</taxon>
        <taxon>Bacillati</taxon>
        <taxon>Actinomycetota</taxon>
        <taxon>Actinomycetes</taxon>
        <taxon>Motilibacterales</taxon>
        <taxon>Motilibacteraceae</taxon>
        <taxon>Motilibacter</taxon>
    </lineage>
</organism>
<proteinExistence type="predicted"/>
<comment type="caution">
    <text evidence="2">The sequence shown here is derived from an EMBL/GenBank/DDBJ whole genome shotgun (WGS) entry which is preliminary data.</text>
</comment>
<dbReference type="PANTHER" id="PTHR43649:SF12">
    <property type="entry name" value="DIACETYLCHITOBIOSE BINDING PROTEIN DASA"/>
    <property type="match status" value="1"/>
</dbReference>
<evidence type="ECO:0000313" key="3">
    <source>
        <dbReference type="Proteomes" id="UP000800981"/>
    </source>
</evidence>
<dbReference type="Pfam" id="PF13416">
    <property type="entry name" value="SBP_bac_8"/>
    <property type="match status" value="1"/>
</dbReference>
<dbReference type="PANTHER" id="PTHR43649">
    <property type="entry name" value="ARABINOSE-BINDING PROTEIN-RELATED"/>
    <property type="match status" value="1"/>
</dbReference>
<dbReference type="EMBL" id="JAANNP010000001">
    <property type="protein sequence ID" value="NHC12219.1"/>
    <property type="molecule type" value="Genomic_DNA"/>
</dbReference>
<dbReference type="SUPFAM" id="SSF53850">
    <property type="entry name" value="Periplasmic binding protein-like II"/>
    <property type="match status" value="1"/>
</dbReference>
<name>A0ABX0GQS1_9ACTN</name>
<protein>
    <submittedName>
        <fullName evidence="2">Extracellular solute-binding protein</fullName>
    </submittedName>
</protein>
<gene>
    <name evidence="2" type="ORF">G9H71_00285</name>
</gene>
<dbReference type="InterPro" id="IPR050490">
    <property type="entry name" value="Bact_solute-bd_prot1"/>
</dbReference>